<comment type="caution">
    <text evidence="2">The sequence shown here is derived from an EMBL/GenBank/DDBJ whole genome shotgun (WGS) entry which is preliminary data.</text>
</comment>
<accession>A0A7C9JKH2</accession>
<evidence type="ECO:0000259" key="1">
    <source>
        <dbReference type="Pfam" id="PF12728"/>
    </source>
</evidence>
<protein>
    <submittedName>
        <fullName evidence="2">BldC family transcriptional regulator</fullName>
    </submittedName>
</protein>
<dbReference type="InterPro" id="IPR009061">
    <property type="entry name" value="DNA-bd_dom_put_sf"/>
</dbReference>
<keyword evidence="3" id="KW-1185">Reference proteome</keyword>
<dbReference type="Proteomes" id="UP000479526">
    <property type="component" value="Unassembled WGS sequence"/>
</dbReference>
<dbReference type="EMBL" id="WXEW01000018">
    <property type="protein sequence ID" value="NAS27463.1"/>
    <property type="molecule type" value="Genomic_DNA"/>
</dbReference>
<dbReference type="InterPro" id="IPR041657">
    <property type="entry name" value="HTH_17"/>
</dbReference>
<dbReference type="AlphaFoldDB" id="A0A7C9JKH2"/>
<name>A0A7C9JKH2_9ACTN</name>
<dbReference type="InterPro" id="IPR048048">
    <property type="entry name" value="BldC-like"/>
</dbReference>
<reference evidence="2 3" key="1">
    <citation type="submission" date="2020-01" db="EMBL/GenBank/DDBJ databases">
        <title>Herbidospora sp. NEAU-GS84 nov., a novel actinomycete isolated from soil.</title>
        <authorList>
            <person name="Han L."/>
        </authorList>
    </citation>
    <scope>NUCLEOTIDE SEQUENCE [LARGE SCALE GENOMIC DNA]</scope>
    <source>
        <strain evidence="2 3">NEAU-GS84</strain>
    </source>
</reference>
<proteinExistence type="predicted"/>
<feature type="domain" description="Helix-turn-helix" evidence="1">
    <location>
        <begin position="15"/>
        <end position="61"/>
    </location>
</feature>
<evidence type="ECO:0000313" key="2">
    <source>
        <dbReference type="EMBL" id="NAS27463.1"/>
    </source>
</evidence>
<organism evidence="2 3">
    <name type="scientific">Herbidospora solisilvae</name>
    <dbReference type="NCBI Taxonomy" id="2696284"/>
    <lineage>
        <taxon>Bacteria</taxon>
        <taxon>Bacillati</taxon>
        <taxon>Actinomycetota</taxon>
        <taxon>Actinomycetes</taxon>
        <taxon>Streptosporangiales</taxon>
        <taxon>Streptosporangiaceae</taxon>
        <taxon>Herbidospora</taxon>
    </lineage>
</organism>
<dbReference type="Pfam" id="PF12728">
    <property type="entry name" value="HTH_17"/>
    <property type="match status" value="1"/>
</dbReference>
<dbReference type="SUPFAM" id="SSF46955">
    <property type="entry name" value="Putative DNA-binding domain"/>
    <property type="match status" value="1"/>
</dbReference>
<evidence type="ECO:0000313" key="3">
    <source>
        <dbReference type="Proteomes" id="UP000479526"/>
    </source>
</evidence>
<gene>
    <name evidence="2" type="ORF">GT755_38080</name>
</gene>
<sequence>MTDHPAEPELGTEPVYTTAEVARMFRVDPKTVARWAAVGAIASIRTPGGQRRFKQSVVLHLMGTGNVAVAP</sequence>
<dbReference type="NCBIfam" id="NF033787">
    <property type="entry name" value="HTH_BldC"/>
    <property type="match status" value="1"/>
</dbReference>
<dbReference type="RefSeq" id="WP_161484409.1">
    <property type="nucleotide sequence ID" value="NZ_WXEW01000018.1"/>
</dbReference>
<dbReference type="Gene3D" id="1.10.1660.10">
    <property type="match status" value="1"/>
</dbReference>